<dbReference type="AlphaFoldDB" id="A0A3Q9EUF9"/>
<gene>
    <name evidence="1" type="ORF">EJ357_24550</name>
</gene>
<organism evidence="1 2">
    <name type="scientific">Streptomyces cyaneochromogenes</name>
    <dbReference type="NCBI Taxonomy" id="2496836"/>
    <lineage>
        <taxon>Bacteria</taxon>
        <taxon>Bacillati</taxon>
        <taxon>Actinomycetota</taxon>
        <taxon>Actinomycetes</taxon>
        <taxon>Kitasatosporales</taxon>
        <taxon>Streptomycetaceae</taxon>
        <taxon>Streptomyces</taxon>
    </lineage>
</organism>
<dbReference type="KEGG" id="scya:EJ357_24550"/>
<dbReference type="RefSeq" id="WP_126393700.1">
    <property type="nucleotide sequence ID" value="NZ_CP034539.1"/>
</dbReference>
<evidence type="ECO:0000313" key="2">
    <source>
        <dbReference type="Proteomes" id="UP000280298"/>
    </source>
</evidence>
<dbReference type="EMBL" id="CP034539">
    <property type="protein sequence ID" value="AZQ36244.1"/>
    <property type="molecule type" value="Genomic_DNA"/>
</dbReference>
<proteinExistence type="predicted"/>
<name>A0A3Q9EUF9_9ACTN</name>
<accession>A0A3Q9EUF9</accession>
<evidence type="ECO:0000313" key="1">
    <source>
        <dbReference type="EMBL" id="AZQ36244.1"/>
    </source>
</evidence>
<sequence>MSEWGIALIAAGSAVAGSIATGWFTRSAGVRQAQAAKHAGDRQADALITTVQATLNDQRNARTRDQHREIYAQFIECAQRLELAPSRNPDDLAPLAHAMVMVRLEGPEPVVQAATAYFSKLADVLSGDEDRDSLARVRNHFYAAARDALAR</sequence>
<protein>
    <submittedName>
        <fullName evidence="1">Uncharacterized protein</fullName>
    </submittedName>
</protein>
<dbReference type="OrthoDB" id="4238667at2"/>
<reference evidence="1 2" key="1">
    <citation type="journal article" date="2019" name="Int. J. Syst. Evol. Microbiol.">
        <title>Streptomyces cyaneochromogenes sp. nov., a blue pigment-producing actinomycete from manganese-contaminated soil.</title>
        <authorList>
            <person name="Tang X."/>
            <person name="Zhao J."/>
            <person name="Li K."/>
            <person name="Chen Z."/>
            <person name="Sun Y."/>
            <person name="Gao J."/>
        </authorList>
    </citation>
    <scope>NUCLEOTIDE SEQUENCE [LARGE SCALE GENOMIC DNA]</scope>
    <source>
        <strain evidence="1 2">MK-45</strain>
    </source>
</reference>
<dbReference type="Proteomes" id="UP000280298">
    <property type="component" value="Chromosome"/>
</dbReference>
<keyword evidence="2" id="KW-1185">Reference proteome</keyword>